<organism evidence="5 6">
    <name type="scientific">Clytia hemisphaerica</name>
    <dbReference type="NCBI Taxonomy" id="252671"/>
    <lineage>
        <taxon>Eukaryota</taxon>
        <taxon>Metazoa</taxon>
        <taxon>Cnidaria</taxon>
        <taxon>Hydrozoa</taxon>
        <taxon>Hydroidolina</taxon>
        <taxon>Leptothecata</taxon>
        <taxon>Obeliida</taxon>
        <taxon>Clytiidae</taxon>
        <taxon>Clytia</taxon>
    </lineage>
</organism>
<evidence type="ECO:0000313" key="6">
    <source>
        <dbReference type="Proteomes" id="UP000594262"/>
    </source>
</evidence>
<feature type="disulfide bond" evidence="2">
    <location>
        <begin position="145"/>
        <end position="162"/>
    </location>
</feature>
<dbReference type="GeneID" id="136820098"/>
<comment type="caution">
    <text evidence="2">Lacks conserved residue(s) required for the propagation of feature annotation.</text>
</comment>
<reference evidence="5" key="1">
    <citation type="submission" date="2021-01" db="UniProtKB">
        <authorList>
            <consortium name="EnsemblMetazoa"/>
        </authorList>
    </citation>
    <scope>IDENTIFICATION</scope>
</reference>
<dbReference type="RefSeq" id="XP_066932439.1">
    <property type="nucleotide sequence ID" value="XM_067076338.1"/>
</dbReference>
<dbReference type="Proteomes" id="UP000594262">
    <property type="component" value="Unplaced"/>
</dbReference>
<evidence type="ECO:0000259" key="4">
    <source>
        <dbReference type="PROSITE" id="PS50026"/>
    </source>
</evidence>
<dbReference type="AlphaFoldDB" id="A0A7M5WWT5"/>
<dbReference type="Gene3D" id="2.60.120.200">
    <property type="match status" value="1"/>
</dbReference>
<keyword evidence="3" id="KW-0732">Signal</keyword>
<keyword evidence="6" id="KW-1185">Reference proteome</keyword>
<dbReference type="PROSITE" id="PS50026">
    <property type="entry name" value="EGF_3"/>
    <property type="match status" value="1"/>
</dbReference>
<accession>A0A7M5WWT5</accession>
<dbReference type="Gene3D" id="2.10.25.10">
    <property type="entry name" value="Laminin"/>
    <property type="match status" value="1"/>
</dbReference>
<name>A0A7M5WWT5_9CNID</name>
<evidence type="ECO:0000313" key="5">
    <source>
        <dbReference type="EnsemblMetazoa" id="CLYHEMP013901.4"/>
    </source>
</evidence>
<proteinExistence type="predicted"/>
<evidence type="ECO:0000256" key="2">
    <source>
        <dbReference type="PROSITE-ProRule" id="PRU00076"/>
    </source>
</evidence>
<keyword evidence="2" id="KW-0245">EGF-like domain</keyword>
<dbReference type="InterPro" id="IPR000742">
    <property type="entry name" value="EGF"/>
</dbReference>
<feature type="chain" id="PRO_5029500942" description="EGF-like domain-containing protein" evidence="3">
    <location>
        <begin position="24"/>
        <end position="398"/>
    </location>
</feature>
<dbReference type="SUPFAM" id="SSF49899">
    <property type="entry name" value="Concanavalin A-like lectins/glucanases"/>
    <property type="match status" value="1"/>
</dbReference>
<dbReference type="RefSeq" id="XP_066932437.1">
    <property type="nucleotide sequence ID" value="XM_067076336.1"/>
</dbReference>
<protein>
    <recommendedName>
        <fullName evidence="4">EGF-like domain-containing protein</fullName>
    </recommendedName>
</protein>
<evidence type="ECO:0000256" key="3">
    <source>
        <dbReference type="SAM" id="SignalP"/>
    </source>
</evidence>
<dbReference type="EnsemblMetazoa" id="CLYHEMT013901.4">
    <property type="protein sequence ID" value="CLYHEMP013901.4"/>
    <property type="gene ID" value="CLYHEMG013901"/>
</dbReference>
<evidence type="ECO:0000256" key="1">
    <source>
        <dbReference type="ARBA" id="ARBA00023157"/>
    </source>
</evidence>
<dbReference type="InterPro" id="IPR013320">
    <property type="entry name" value="ConA-like_dom_sf"/>
</dbReference>
<feature type="signal peptide" evidence="3">
    <location>
        <begin position="1"/>
        <end position="23"/>
    </location>
</feature>
<dbReference type="OrthoDB" id="5946752at2759"/>
<keyword evidence="1 2" id="KW-1015">Disulfide bond</keyword>
<feature type="domain" description="EGF-like" evidence="4">
    <location>
        <begin position="136"/>
        <end position="173"/>
    </location>
</feature>
<sequence>MAMIRFSRITLVWMLALTTGTKSQDTCEKAQCKQTFGSLDVIHGSLVKVSDKKFALWTASKTLSFTGSQEERERSCSEACVKEGKDVCRSAHLEAFQSEDTPSTCELFAENVYDHLPSVLSTIRTDSPGWTSFHVLNSFCEDAPCQNIGKCVPDFATNQGVCECTGYSGKFCQDLDPLEEDGSVYFTFDDGQMKNLGRSGDVLTEGTGDGLVIYDMARNTRVVQCQTLQCFNFGDSANTPCLTTYTEPFCATGMTLSFWVRCLRGFANVNQIIGIMTQGTGTHQGLDIIADFKNKEFTISLDLPSTHWFCRFQNVPTEFYQNWMFVSYTFDKSTQKLVCFLNERRLEVTTATLTSPQSPSPRALFGSIEKYLLDDVFFVPKFSTDDMISAYYNSTKFN</sequence>